<dbReference type="InterPro" id="IPR025877">
    <property type="entry name" value="MobA-like_NTP_Trfase"/>
</dbReference>
<keyword evidence="3" id="KW-1185">Reference proteome</keyword>
<feature type="domain" description="MobA-like NTP transferase" evidence="1">
    <location>
        <begin position="9"/>
        <end position="160"/>
    </location>
</feature>
<protein>
    <submittedName>
        <fullName evidence="2">Molybdopterin-guanine dinucleotide biosynthesis protein MobA</fullName>
    </submittedName>
</protein>
<name>A0A255DW42_9MYCO</name>
<dbReference type="CDD" id="cd04182">
    <property type="entry name" value="GT_2_like_f"/>
    <property type="match status" value="1"/>
</dbReference>
<dbReference type="Pfam" id="PF12804">
    <property type="entry name" value="NTP_transf_3"/>
    <property type="match status" value="1"/>
</dbReference>
<sequence>MSTYGRVAGVVLAAGAGTRYGMPKVLAAHGLWLRSAVTALSGGGCGDVVVVLGAAVVDVPVPARAVTADDWHQGMGASLRAGLAAVPDADYAVVLTVDTPDVGADVVGRMLEAARSSQSGIARATYDGRPGHPVVVARRHWPALLDTLHGDEGARRFLAGRPDVVVVDCADLATGLDIDTPTPTD</sequence>
<dbReference type="Gene3D" id="3.90.550.10">
    <property type="entry name" value="Spore Coat Polysaccharide Biosynthesis Protein SpsA, Chain A"/>
    <property type="match status" value="1"/>
</dbReference>
<dbReference type="InterPro" id="IPR029044">
    <property type="entry name" value="Nucleotide-diphossugar_trans"/>
</dbReference>
<comment type="caution">
    <text evidence="2">The sequence shown here is derived from an EMBL/GenBank/DDBJ whole genome shotgun (WGS) entry which is preliminary data.</text>
</comment>
<dbReference type="EMBL" id="NOZR01000007">
    <property type="protein sequence ID" value="OYN79933.1"/>
    <property type="molecule type" value="Genomic_DNA"/>
</dbReference>
<dbReference type="Proteomes" id="UP000216063">
    <property type="component" value="Unassembled WGS sequence"/>
</dbReference>
<dbReference type="RefSeq" id="WP_094479261.1">
    <property type="nucleotide sequence ID" value="NZ_NOZR01000007.1"/>
</dbReference>
<accession>A0A255DW42</accession>
<dbReference type="GO" id="GO:0016779">
    <property type="term" value="F:nucleotidyltransferase activity"/>
    <property type="evidence" value="ECO:0007669"/>
    <property type="project" value="UniProtKB-ARBA"/>
</dbReference>
<proteinExistence type="predicted"/>
<reference evidence="2 3" key="1">
    <citation type="submission" date="2017-07" db="EMBL/GenBank/DDBJ databases">
        <title>The new phylogeny of genus Mycobacterium.</title>
        <authorList>
            <person name="Tortoli E."/>
            <person name="Trovato A."/>
            <person name="Cirillo D.M."/>
        </authorList>
    </citation>
    <scope>NUCLEOTIDE SEQUENCE [LARGE SCALE GENOMIC DNA]</scope>
    <source>
        <strain evidence="2 3">ATCC 33027</strain>
    </source>
</reference>
<evidence type="ECO:0000259" key="1">
    <source>
        <dbReference type="Pfam" id="PF12804"/>
    </source>
</evidence>
<dbReference type="AlphaFoldDB" id="A0A255DW42"/>
<evidence type="ECO:0000313" key="2">
    <source>
        <dbReference type="EMBL" id="OYN79933.1"/>
    </source>
</evidence>
<organism evidence="2 3">
    <name type="scientific">Mycolicibacterium sphagni</name>
    <dbReference type="NCBI Taxonomy" id="1786"/>
    <lineage>
        <taxon>Bacteria</taxon>
        <taxon>Bacillati</taxon>
        <taxon>Actinomycetota</taxon>
        <taxon>Actinomycetes</taxon>
        <taxon>Mycobacteriales</taxon>
        <taxon>Mycobacteriaceae</taxon>
        <taxon>Mycolicibacterium</taxon>
    </lineage>
</organism>
<gene>
    <name evidence="2" type="ORF">CG716_10755</name>
</gene>
<dbReference type="SUPFAM" id="SSF53448">
    <property type="entry name" value="Nucleotide-diphospho-sugar transferases"/>
    <property type="match status" value="1"/>
</dbReference>
<dbReference type="PANTHER" id="PTHR43777">
    <property type="entry name" value="MOLYBDENUM COFACTOR CYTIDYLYLTRANSFERASE"/>
    <property type="match status" value="1"/>
</dbReference>
<dbReference type="OrthoDB" id="4427994at2"/>
<evidence type="ECO:0000313" key="3">
    <source>
        <dbReference type="Proteomes" id="UP000216063"/>
    </source>
</evidence>
<dbReference type="PANTHER" id="PTHR43777:SF1">
    <property type="entry name" value="MOLYBDENUM COFACTOR CYTIDYLYLTRANSFERASE"/>
    <property type="match status" value="1"/>
</dbReference>